<evidence type="ECO:0000256" key="4">
    <source>
        <dbReference type="ARBA" id="ARBA00004669"/>
    </source>
</evidence>
<evidence type="ECO:0000256" key="9">
    <source>
        <dbReference type="ARBA" id="ARBA00022679"/>
    </source>
</evidence>
<organism evidence="18 19">
    <name type="scientific">Carboxydothermus pertinax</name>
    <dbReference type="NCBI Taxonomy" id="870242"/>
    <lineage>
        <taxon>Bacteria</taxon>
        <taxon>Bacillati</taxon>
        <taxon>Bacillota</taxon>
        <taxon>Clostridia</taxon>
        <taxon>Thermoanaerobacterales</taxon>
        <taxon>Thermoanaerobacteraceae</taxon>
        <taxon>Carboxydothermus</taxon>
    </lineage>
</organism>
<comment type="similarity">
    <text evidence="6 16">Belongs to the purine/pyrimidine phosphoribosyltransferase family.</text>
</comment>
<dbReference type="GO" id="GO:0046100">
    <property type="term" value="P:hypoxanthine metabolic process"/>
    <property type="evidence" value="ECO:0007669"/>
    <property type="project" value="TreeGrafter"/>
</dbReference>
<dbReference type="Proteomes" id="UP000187485">
    <property type="component" value="Unassembled WGS sequence"/>
</dbReference>
<dbReference type="PANTHER" id="PTHR43340">
    <property type="entry name" value="HYPOXANTHINE-GUANINE PHOSPHORIBOSYLTRANSFERASE"/>
    <property type="match status" value="1"/>
</dbReference>
<reference evidence="19" key="1">
    <citation type="submission" date="2016-12" db="EMBL/GenBank/DDBJ databases">
        <title>Draft Genome Sequences od Carboxydothermus pertinax and islandicus, Hydrogenogenic Carboxydotrophic Bacteria.</title>
        <authorList>
            <person name="Fukuyama Y."/>
            <person name="Ohmae K."/>
            <person name="Yoneda Y."/>
            <person name="Yoshida T."/>
            <person name="Sako Y."/>
        </authorList>
    </citation>
    <scope>NUCLEOTIDE SEQUENCE [LARGE SCALE GENOMIC DNA]</scope>
    <source>
        <strain evidence="19">Ug1</strain>
    </source>
</reference>
<keyword evidence="12 16" id="KW-0547">Nucleotide-binding</keyword>
<comment type="subcellular location">
    <subcellularLocation>
        <location evidence="3 16">Cytoplasm</location>
    </subcellularLocation>
</comment>
<evidence type="ECO:0000313" key="18">
    <source>
        <dbReference type="EMBL" id="GAV23953.1"/>
    </source>
</evidence>
<dbReference type="OrthoDB" id="9802824at2"/>
<evidence type="ECO:0000259" key="17">
    <source>
        <dbReference type="Pfam" id="PF00156"/>
    </source>
</evidence>
<dbReference type="CDD" id="cd06223">
    <property type="entry name" value="PRTases_typeI"/>
    <property type="match status" value="1"/>
</dbReference>
<protein>
    <recommendedName>
        <fullName evidence="16">Hypoxanthine phosphoribosyltransferase</fullName>
        <ecNumber evidence="16">2.4.2.8</ecNumber>
    </recommendedName>
</protein>
<evidence type="ECO:0000256" key="8">
    <source>
        <dbReference type="ARBA" id="ARBA00022676"/>
    </source>
</evidence>
<evidence type="ECO:0000256" key="15">
    <source>
        <dbReference type="ARBA" id="ARBA00049402"/>
    </source>
</evidence>
<dbReference type="EMBL" id="BDJK01000062">
    <property type="protein sequence ID" value="GAV23953.1"/>
    <property type="molecule type" value="Genomic_DNA"/>
</dbReference>
<dbReference type="GO" id="GO:0006166">
    <property type="term" value="P:purine ribonucleoside salvage"/>
    <property type="evidence" value="ECO:0007669"/>
    <property type="project" value="UniProtKB-KW"/>
</dbReference>
<keyword evidence="7 16" id="KW-0963">Cytoplasm</keyword>
<dbReference type="AlphaFoldDB" id="A0A1L8CYH6"/>
<keyword evidence="8 16" id="KW-0328">Glycosyltransferase</keyword>
<dbReference type="EC" id="2.4.2.8" evidence="16"/>
<comment type="catalytic activity">
    <reaction evidence="14">
        <text>GMP + diphosphate = guanine + 5-phospho-alpha-D-ribose 1-diphosphate</text>
        <dbReference type="Rhea" id="RHEA:25424"/>
        <dbReference type="ChEBI" id="CHEBI:16235"/>
        <dbReference type="ChEBI" id="CHEBI:33019"/>
        <dbReference type="ChEBI" id="CHEBI:58017"/>
        <dbReference type="ChEBI" id="CHEBI:58115"/>
        <dbReference type="EC" id="2.4.2.8"/>
    </reaction>
    <physiologicalReaction direction="right-to-left" evidence="14">
        <dbReference type="Rhea" id="RHEA:25426"/>
    </physiologicalReaction>
</comment>
<evidence type="ECO:0000313" key="19">
    <source>
        <dbReference type="Proteomes" id="UP000187485"/>
    </source>
</evidence>
<gene>
    <name evidence="18" type="ORF">cpu_24630</name>
</gene>
<keyword evidence="13 16" id="KW-0460">Magnesium</keyword>
<evidence type="ECO:0000256" key="10">
    <source>
        <dbReference type="ARBA" id="ARBA00022723"/>
    </source>
</evidence>
<keyword evidence="19" id="KW-1185">Reference proteome</keyword>
<dbReference type="GO" id="GO:0005829">
    <property type="term" value="C:cytosol"/>
    <property type="evidence" value="ECO:0007669"/>
    <property type="project" value="TreeGrafter"/>
</dbReference>
<comment type="function">
    <text evidence="2">Purine salvage pathway enzyme that catalyzes the transfer of the ribosyl-5-phosphate group from 5-phospho-alpha-D-ribose 1-diphosphate (PRPP) to the N9 position of the 6-oxopurines hypoxanthine and guanine to form the corresponding ribonucleotides IMP (inosine 5'-monophosphate) and GMP (guanosine 5'-monophosphate), with the release of PPi.</text>
</comment>
<dbReference type="InterPro" id="IPR050408">
    <property type="entry name" value="HGPRT"/>
</dbReference>
<evidence type="ECO:0000256" key="12">
    <source>
        <dbReference type="ARBA" id="ARBA00022741"/>
    </source>
</evidence>
<evidence type="ECO:0000256" key="2">
    <source>
        <dbReference type="ARBA" id="ARBA00002049"/>
    </source>
</evidence>
<comment type="catalytic activity">
    <reaction evidence="15">
        <text>IMP + diphosphate = hypoxanthine + 5-phospho-alpha-D-ribose 1-diphosphate</text>
        <dbReference type="Rhea" id="RHEA:17973"/>
        <dbReference type="ChEBI" id="CHEBI:17368"/>
        <dbReference type="ChEBI" id="CHEBI:33019"/>
        <dbReference type="ChEBI" id="CHEBI:58017"/>
        <dbReference type="ChEBI" id="CHEBI:58053"/>
        <dbReference type="EC" id="2.4.2.8"/>
    </reaction>
    <physiologicalReaction direction="right-to-left" evidence="15">
        <dbReference type="Rhea" id="RHEA:17975"/>
    </physiologicalReaction>
</comment>
<dbReference type="GO" id="GO:0032264">
    <property type="term" value="P:IMP salvage"/>
    <property type="evidence" value="ECO:0007669"/>
    <property type="project" value="UniProtKB-UniPathway"/>
</dbReference>
<dbReference type="FunFam" id="3.40.50.2020:FF:000006">
    <property type="entry name" value="Hypoxanthine phosphoribosyltransferase"/>
    <property type="match status" value="1"/>
</dbReference>
<comment type="pathway">
    <text evidence="4 16">Purine metabolism; IMP biosynthesis via salvage pathway; IMP from hypoxanthine: step 1/1.</text>
</comment>
<feature type="domain" description="Phosphoribosyltransferase" evidence="17">
    <location>
        <begin position="14"/>
        <end position="159"/>
    </location>
</feature>
<dbReference type="GO" id="GO:0000287">
    <property type="term" value="F:magnesium ion binding"/>
    <property type="evidence" value="ECO:0007669"/>
    <property type="project" value="TreeGrafter"/>
</dbReference>
<dbReference type="STRING" id="870242.cpu_24630"/>
<dbReference type="NCBIfam" id="TIGR01203">
    <property type="entry name" value="HGPRTase"/>
    <property type="match status" value="1"/>
</dbReference>
<accession>A0A1L8CYH6</accession>
<keyword evidence="11 16" id="KW-0660">Purine salvage</keyword>
<proteinExistence type="inferred from homology"/>
<keyword evidence="10 16" id="KW-0479">Metal-binding</keyword>
<dbReference type="Gene3D" id="3.40.50.2020">
    <property type="match status" value="1"/>
</dbReference>
<evidence type="ECO:0000256" key="14">
    <source>
        <dbReference type="ARBA" id="ARBA00048811"/>
    </source>
</evidence>
<comment type="cofactor">
    <cofactor evidence="1 16">
        <name>Mg(2+)</name>
        <dbReference type="ChEBI" id="CHEBI:18420"/>
    </cofactor>
</comment>
<name>A0A1L8CYH6_9THEO</name>
<dbReference type="GO" id="GO:0052657">
    <property type="term" value="F:guanine phosphoribosyltransferase activity"/>
    <property type="evidence" value="ECO:0007669"/>
    <property type="project" value="RHEA"/>
</dbReference>
<dbReference type="GO" id="GO:0006178">
    <property type="term" value="P:guanine salvage"/>
    <property type="evidence" value="ECO:0007669"/>
    <property type="project" value="TreeGrafter"/>
</dbReference>
<dbReference type="GO" id="GO:0004422">
    <property type="term" value="F:hypoxanthine phosphoribosyltransferase activity"/>
    <property type="evidence" value="ECO:0007669"/>
    <property type="project" value="InterPro"/>
</dbReference>
<evidence type="ECO:0000256" key="1">
    <source>
        <dbReference type="ARBA" id="ARBA00001946"/>
    </source>
</evidence>
<comment type="caution">
    <text evidence="18">The sequence shown here is derived from an EMBL/GenBank/DDBJ whole genome shotgun (WGS) entry which is preliminary data.</text>
</comment>
<dbReference type="SUPFAM" id="SSF53271">
    <property type="entry name" value="PRTase-like"/>
    <property type="match status" value="1"/>
</dbReference>
<evidence type="ECO:0000256" key="5">
    <source>
        <dbReference type="ARBA" id="ARBA00004676"/>
    </source>
</evidence>
<evidence type="ECO:0000256" key="16">
    <source>
        <dbReference type="RuleBase" id="RU364099"/>
    </source>
</evidence>
<dbReference type="InterPro" id="IPR029057">
    <property type="entry name" value="PRTase-like"/>
</dbReference>
<evidence type="ECO:0000256" key="3">
    <source>
        <dbReference type="ARBA" id="ARBA00004496"/>
    </source>
</evidence>
<evidence type="ECO:0000256" key="6">
    <source>
        <dbReference type="ARBA" id="ARBA00008391"/>
    </source>
</evidence>
<dbReference type="UniPathway" id="UPA00591">
    <property type="reaction ID" value="UER00648"/>
</dbReference>
<evidence type="ECO:0000256" key="7">
    <source>
        <dbReference type="ARBA" id="ARBA00022490"/>
    </source>
</evidence>
<dbReference type="RefSeq" id="WP_075860348.1">
    <property type="nucleotide sequence ID" value="NZ_BDJK01000062.1"/>
</dbReference>
<dbReference type="PANTHER" id="PTHR43340:SF1">
    <property type="entry name" value="HYPOXANTHINE PHOSPHORIBOSYLTRANSFERASE"/>
    <property type="match status" value="1"/>
</dbReference>
<dbReference type="GO" id="GO:0000166">
    <property type="term" value="F:nucleotide binding"/>
    <property type="evidence" value="ECO:0007669"/>
    <property type="project" value="UniProtKB-KW"/>
</dbReference>
<keyword evidence="9 16" id="KW-0808">Transferase</keyword>
<dbReference type="Pfam" id="PF00156">
    <property type="entry name" value="Pribosyltran"/>
    <property type="match status" value="1"/>
</dbReference>
<dbReference type="InterPro" id="IPR005904">
    <property type="entry name" value="Hxn_phspho_trans"/>
</dbReference>
<sequence>MHQDVAEILISEEEIRAKVKELGQQISRDYAGQELLLVGILRGAMLFMSDLMREIDIPVNIDFMVVSSYGAGTTTSGEVRVLKDLDRGIEGRNVLLIEDIVDTGLTLNYLTKYLANRHPKSLKVCTLLNKPSRRRIEVPVDYNGFIIPDKFVVGYGLDYNEFYRNLPYIGVLKPEIYQV</sequence>
<comment type="pathway">
    <text evidence="5">Purine metabolism; GMP biosynthesis via salvage pathway; GMP from guanine: step 1/1.</text>
</comment>
<dbReference type="InterPro" id="IPR000836">
    <property type="entry name" value="PRTase_dom"/>
</dbReference>
<dbReference type="GO" id="GO:0032263">
    <property type="term" value="P:GMP salvage"/>
    <property type="evidence" value="ECO:0007669"/>
    <property type="project" value="TreeGrafter"/>
</dbReference>
<evidence type="ECO:0000256" key="13">
    <source>
        <dbReference type="ARBA" id="ARBA00022842"/>
    </source>
</evidence>
<evidence type="ECO:0000256" key="11">
    <source>
        <dbReference type="ARBA" id="ARBA00022726"/>
    </source>
</evidence>